<keyword evidence="1" id="KW-1133">Transmembrane helix</keyword>
<evidence type="ECO:0000313" key="3">
    <source>
        <dbReference type="Proteomes" id="UP001628668"/>
    </source>
</evidence>
<protein>
    <recommendedName>
        <fullName evidence="4">ATP synthase F0 subunit 8</fullName>
    </recommendedName>
</protein>
<comment type="caution">
    <text evidence="2">The sequence shown here is derived from an EMBL/GenBank/DDBJ whole genome shotgun (WGS) entry which is preliminary data.</text>
</comment>
<proteinExistence type="predicted"/>
<evidence type="ECO:0008006" key="4">
    <source>
        <dbReference type="Google" id="ProtNLM"/>
    </source>
</evidence>
<gene>
    <name evidence="2" type="ORF">ACKA06_11450</name>
</gene>
<reference evidence="2 3" key="1">
    <citation type="submission" date="2024-12" db="EMBL/GenBank/DDBJ databases">
        <authorList>
            <person name="Li X."/>
            <person name="Zhang D."/>
        </authorList>
    </citation>
    <scope>NUCLEOTIDE SEQUENCE [LARGE SCALE GENOMIC DNA]</scope>
    <source>
        <strain evidence="2 3">JCM19602</strain>
    </source>
</reference>
<sequence length="42" mass="5103">MLIQDIFSVPVFLLLLFATYIVMWLYIRKRSINKNKQKNKTD</sequence>
<dbReference type="Proteomes" id="UP001628668">
    <property type="component" value="Unassembled WGS sequence"/>
</dbReference>
<keyword evidence="1" id="KW-0472">Membrane</keyword>
<name>A0ABW8VV32_9BACI</name>
<dbReference type="RefSeq" id="WP_269751529.1">
    <property type="nucleotide sequence ID" value="NZ_JBJOSA010000008.1"/>
</dbReference>
<organism evidence="2 3">
    <name type="scientific">Rossellomorea oryzaecorticis</name>
    <dbReference type="NCBI Taxonomy" id="1396505"/>
    <lineage>
        <taxon>Bacteria</taxon>
        <taxon>Bacillati</taxon>
        <taxon>Bacillota</taxon>
        <taxon>Bacilli</taxon>
        <taxon>Bacillales</taxon>
        <taxon>Bacillaceae</taxon>
        <taxon>Rossellomorea</taxon>
    </lineage>
</organism>
<keyword evidence="1" id="KW-0812">Transmembrane</keyword>
<feature type="transmembrane region" description="Helical" evidence="1">
    <location>
        <begin position="6"/>
        <end position="27"/>
    </location>
</feature>
<keyword evidence="3" id="KW-1185">Reference proteome</keyword>
<dbReference type="EMBL" id="JBJOSA010000008">
    <property type="protein sequence ID" value="MFL8937404.1"/>
    <property type="molecule type" value="Genomic_DNA"/>
</dbReference>
<evidence type="ECO:0000313" key="2">
    <source>
        <dbReference type="EMBL" id="MFL8937404.1"/>
    </source>
</evidence>
<accession>A0ABW8VV32</accession>
<evidence type="ECO:0000256" key="1">
    <source>
        <dbReference type="SAM" id="Phobius"/>
    </source>
</evidence>